<accession>A0A4R1BGT5</accession>
<dbReference type="AlphaFoldDB" id="A0A4R1BGT5"/>
<dbReference type="PRINTS" id="PR00080">
    <property type="entry name" value="SDRFAMILY"/>
</dbReference>
<evidence type="ECO:0000313" key="4">
    <source>
        <dbReference type="Proteomes" id="UP000295244"/>
    </source>
</evidence>
<gene>
    <name evidence="3" type="ORF">E0L93_09845</name>
</gene>
<organism evidence="3 4">
    <name type="scientific">Rubrobacter taiwanensis</name>
    <dbReference type="NCBI Taxonomy" id="185139"/>
    <lineage>
        <taxon>Bacteria</taxon>
        <taxon>Bacillati</taxon>
        <taxon>Actinomycetota</taxon>
        <taxon>Rubrobacteria</taxon>
        <taxon>Rubrobacterales</taxon>
        <taxon>Rubrobacteraceae</taxon>
        <taxon>Rubrobacter</taxon>
    </lineage>
</organism>
<proteinExistence type="inferred from homology"/>
<dbReference type="Proteomes" id="UP000295244">
    <property type="component" value="Unassembled WGS sequence"/>
</dbReference>
<evidence type="ECO:0000256" key="2">
    <source>
        <dbReference type="ARBA" id="ARBA00023002"/>
    </source>
</evidence>
<dbReference type="Gene3D" id="3.40.50.720">
    <property type="entry name" value="NAD(P)-binding Rossmann-like Domain"/>
    <property type="match status" value="1"/>
</dbReference>
<dbReference type="Pfam" id="PF13561">
    <property type="entry name" value="adh_short_C2"/>
    <property type="match status" value="1"/>
</dbReference>
<sequence length="255" mass="26632">MSDRLSGKTVLVTGAGSGIGRATALLAAREGARVVVSDIAAEGGEETVGLIRTSGGEALFAQADVSEAAEVEALMERTVEAYGRLDCAVNNAGIEGALAPTAEYPDEIWEKVLRTNLTGVYLCMKHEIPRMLENGGSIVNVASILGLVGFANAPAYTAAKHGVVGLTKVAALEYSARGVRVNALCPAFIETPMVLERGVEAGTHPEVRRQLEELHPIGRMGRPEEVAEAAVWLCSDAASFVTGHAMTADGGYVAR</sequence>
<dbReference type="GO" id="GO:0016491">
    <property type="term" value="F:oxidoreductase activity"/>
    <property type="evidence" value="ECO:0007669"/>
    <property type="project" value="UniProtKB-KW"/>
</dbReference>
<comment type="caution">
    <text evidence="3">The sequence shown here is derived from an EMBL/GenBank/DDBJ whole genome shotgun (WGS) entry which is preliminary data.</text>
</comment>
<dbReference type="NCBIfam" id="NF005559">
    <property type="entry name" value="PRK07231.1"/>
    <property type="match status" value="1"/>
</dbReference>
<dbReference type="InterPro" id="IPR020904">
    <property type="entry name" value="Sc_DH/Rdtase_CS"/>
</dbReference>
<dbReference type="RefSeq" id="WP_132691435.1">
    <property type="nucleotide sequence ID" value="NZ_SKBU01000016.1"/>
</dbReference>
<dbReference type="SUPFAM" id="SSF51735">
    <property type="entry name" value="NAD(P)-binding Rossmann-fold domains"/>
    <property type="match status" value="1"/>
</dbReference>
<dbReference type="CDD" id="cd05233">
    <property type="entry name" value="SDR_c"/>
    <property type="match status" value="1"/>
</dbReference>
<comment type="similarity">
    <text evidence="1">Belongs to the short-chain dehydrogenases/reductases (SDR) family.</text>
</comment>
<dbReference type="PANTHER" id="PTHR24321:SF11">
    <property type="entry name" value="BLR0893 PROTEIN"/>
    <property type="match status" value="1"/>
</dbReference>
<dbReference type="OrthoDB" id="517007at2"/>
<keyword evidence="4" id="KW-1185">Reference proteome</keyword>
<name>A0A4R1BGT5_9ACTN</name>
<dbReference type="PANTHER" id="PTHR24321">
    <property type="entry name" value="DEHYDROGENASES, SHORT CHAIN"/>
    <property type="match status" value="1"/>
</dbReference>
<keyword evidence="2" id="KW-0560">Oxidoreductase</keyword>
<dbReference type="InterPro" id="IPR036291">
    <property type="entry name" value="NAD(P)-bd_dom_sf"/>
</dbReference>
<evidence type="ECO:0000313" key="3">
    <source>
        <dbReference type="EMBL" id="TCJ16420.1"/>
    </source>
</evidence>
<dbReference type="InterPro" id="IPR002347">
    <property type="entry name" value="SDR_fam"/>
</dbReference>
<protein>
    <submittedName>
        <fullName evidence="3">SDR family oxidoreductase</fullName>
    </submittedName>
</protein>
<dbReference type="PROSITE" id="PS00061">
    <property type="entry name" value="ADH_SHORT"/>
    <property type="match status" value="1"/>
</dbReference>
<evidence type="ECO:0000256" key="1">
    <source>
        <dbReference type="ARBA" id="ARBA00006484"/>
    </source>
</evidence>
<reference evidence="3 4" key="1">
    <citation type="submission" date="2019-03" db="EMBL/GenBank/DDBJ databases">
        <title>Whole genome sequence of a novel Rubrobacter taiwanensis strain, isolated from Yellowstone National Park.</title>
        <authorList>
            <person name="Freed S."/>
            <person name="Ramaley R.F."/>
            <person name="Kyndt J.A."/>
        </authorList>
    </citation>
    <scope>NUCLEOTIDE SEQUENCE [LARGE SCALE GENOMIC DNA]</scope>
    <source>
        <strain evidence="3 4">Yellowstone</strain>
    </source>
</reference>
<dbReference type="PRINTS" id="PR00081">
    <property type="entry name" value="GDHRDH"/>
</dbReference>
<dbReference type="FunFam" id="3.40.50.720:FF:000084">
    <property type="entry name" value="Short-chain dehydrogenase reductase"/>
    <property type="match status" value="1"/>
</dbReference>
<dbReference type="EMBL" id="SKBU01000016">
    <property type="protein sequence ID" value="TCJ16420.1"/>
    <property type="molecule type" value="Genomic_DNA"/>
</dbReference>